<name>A0ABN5PSC1_9STRE</name>
<reference evidence="2" key="1">
    <citation type="submission" date="2018-09" db="EMBL/GenBank/DDBJ databases">
        <title>Complete genome sequence of Streptococcus sp. KCOM 2890 (=JS71).</title>
        <authorList>
            <person name="Kook J.-K."/>
            <person name="Park S.-N."/>
            <person name="Lim Y.K."/>
        </authorList>
    </citation>
    <scope>NUCLEOTIDE SEQUENCE [LARGE SCALE GENOMIC DNA]</scope>
    <source>
        <strain evidence="2">JS71</strain>
    </source>
</reference>
<evidence type="ECO:0000313" key="2">
    <source>
        <dbReference type="Proteomes" id="UP000277293"/>
    </source>
</evidence>
<dbReference type="EMBL" id="CP032620">
    <property type="protein sequence ID" value="AYF93337.1"/>
    <property type="molecule type" value="Genomic_DNA"/>
</dbReference>
<organism evidence="1 2">
    <name type="scientific">Streptococcus koreensis</name>
    <dbReference type="NCBI Taxonomy" id="2382163"/>
    <lineage>
        <taxon>Bacteria</taxon>
        <taxon>Bacillati</taxon>
        <taxon>Bacillota</taxon>
        <taxon>Bacilli</taxon>
        <taxon>Lactobacillales</taxon>
        <taxon>Streptococcaceae</taxon>
        <taxon>Streptococcus</taxon>
    </lineage>
</organism>
<dbReference type="RefSeq" id="WP_120701259.1">
    <property type="nucleotide sequence ID" value="NZ_CP032620.1"/>
</dbReference>
<proteinExistence type="predicted"/>
<accession>A0ABN5PSC1</accession>
<protein>
    <submittedName>
        <fullName evidence="1">Uncharacterized protein</fullName>
    </submittedName>
</protein>
<evidence type="ECO:0000313" key="1">
    <source>
        <dbReference type="EMBL" id="AYF93337.1"/>
    </source>
</evidence>
<dbReference type="Proteomes" id="UP000277293">
    <property type="component" value="Chromosome"/>
</dbReference>
<gene>
    <name evidence="1" type="ORF">D7D50_01200</name>
</gene>
<sequence length="426" mass="48484">MEMSIEKREQIVDLLNAEYVIPEEMIECVKDAVKKYSTKNYTDEVIDKIVRTPQSLSKGLVLLRERNGSNDLSLFRGILTEWLVCAEYNALKNKGSVVMTITNPDPSSKADLLHIIKIGNDFKAVPGPDVKSGSSTYVFNQWKKIVQNRYEIPMVDIDGILTTEEGLRQLTKKQREQFDELKMQFPKKQAIATTWNKEDILKVISDYLKFIEFEIYPSTETDLGIKEIDVKNLKEKIYSGEFLNSRTLDWLVFSNESKIIFDLQVEDTSVVDHNIDSDLENEERIKLARSDVKDGSRKINRLWRKAMMISSNGIEVAKKVGSHTIKWMANNPETVFSICAGVATFLVKNNSNQEANTYISDSGYTSSYQSEYEVVEEEVVEKAGSHHASKHIRNLSEGQNASAEKIATAEANGFKLEDGQTWVDEY</sequence>
<keyword evidence="2" id="KW-1185">Reference proteome</keyword>